<evidence type="ECO:0000313" key="1">
    <source>
        <dbReference type="EMBL" id="AGX02478.1"/>
    </source>
</evidence>
<dbReference type="InterPro" id="IPR056298">
    <property type="entry name" value="AlkZ-rel"/>
</dbReference>
<dbReference type="STRING" id="1367477.N288_02570"/>
<dbReference type="Proteomes" id="UP000017805">
    <property type="component" value="Chromosome"/>
</dbReference>
<dbReference type="AlphaFoldDB" id="U5L594"/>
<dbReference type="RefSeq" id="WP_009792385.1">
    <property type="nucleotide sequence ID" value="NC_022524.1"/>
</dbReference>
<keyword evidence="2" id="KW-1185">Reference proteome</keyword>
<sequence>MEQHLLKSWLEKNGIDRLSISREEAREKLLQHFSGFCPDEAMKKISKILS</sequence>
<dbReference type="PATRIC" id="fig|1367477.3.peg.454"/>
<dbReference type="KEGG" id="bif:N288_02570"/>
<dbReference type="Pfam" id="PF24741">
    <property type="entry name" value="AlkZ-rel"/>
    <property type="match status" value="1"/>
</dbReference>
<evidence type="ECO:0000313" key="2">
    <source>
        <dbReference type="Proteomes" id="UP000017805"/>
    </source>
</evidence>
<reference evidence="1 2" key="1">
    <citation type="submission" date="2013-07" db="EMBL/GenBank/DDBJ databases">
        <title>Complete genome sequence of Bacillus infantis NRRL B-14911 that has potential to induce cardiac disease by antigenic mimicry.</title>
        <authorList>
            <person name="Massilamany C."/>
            <person name="Smith T.P.L."/>
            <person name="Loy J.D."/>
            <person name="Barletta R."/>
            <person name="Reddy J."/>
        </authorList>
    </citation>
    <scope>NUCLEOTIDE SEQUENCE [LARGE SCALE GENOMIC DNA]</scope>
    <source>
        <strain evidence="1 2">NRRL B-14911</strain>
    </source>
</reference>
<protein>
    <submittedName>
        <fullName evidence="1">Uncharacterized protein</fullName>
    </submittedName>
</protein>
<accession>U5L594</accession>
<gene>
    <name evidence="1" type="ORF">N288_02570</name>
</gene>
<dbReference type="EMBL" id="CP006643">
    <property type="protein sequence ID" value="AGX02478.1"/>
    <property type="molecule type" value="Genomic_DNA"/>
</dbReference>
<organism evidence="1 2">
    <name type="scientific">Bacillus infantis NRRL B-14911</name>
    <dbReference type="NCBI Taxonomy" id="1367477"/>
    <lineage>
        <taxon>Bacteria</taxon>
        <taxon>Bacillati</taxon>
        <taxon>Bacillota</taxon>
        <taxon>Bacilli</taxon>
        <taxon>Bacillales</taxon>
        <taxon>Bacillaceae</taxon>
        <taxon>Bacillus</taxon>
    </lineage>
</organism>
<proteinExistence type="predicted"/>
<dbReference type="HOGENOM" id="CLU_3114578_0_0_9"/>
<name>U5L594_9BACI</name>